<dbReference type="PROSITE" id="PS50011">
    <property type="entry name" value="PROTEIN_KINASE_DOM"/>
    <property type="match status" value="1"/>
</dbReference>
<feature type="domain" description="AGC-kinase C-terminal" evidence="7">
    <location>
        <begin position="86"/>
        <end position="110"/>
    </location>
</feature>
<dbReference type="InterPro" id="IPR000719">
    <property type="entry name" value="Prot_kinase_dom"/>
</dbReference>
<evidence type="ECO:0000256" key="4">
    <source>
        <dbReference type="ARBA" id="ARBA00022777"/>
    </source>
</evidence>
<dbReference type="GO" id="GO:0005524">
    <property type="term" value="F:ATP binding"/>
    <property type="evidence" value="ECO:0007669"/>
    <property type="project" value="UniProtKB-KW"/>
</dbReference>
<evidence type="ECO:0000256" key="2">
    <source>
        <dbReference type="ARBA" id="ARBA00022679"/>
    </source>
</evidence>
<name>S4REP5_PETMA</name>
<dbReference type="GO" id="GO:0004674">
    <property type="term" value="F:protein serine/threonine kinase activity"/>
    <property type="evidence" value="ECO:0007669"/>
    <property type="project" value="UniProtKB-KW"/>
</dbReference>
<proteinExistence type="predicted"/>
<keyword evidence="5" id="KW-0067">ATP-binding</keyword>
<evidence type="ECO:0000259" key="6">
    <source>
        <dbReference type="PROSITE" id="PS50011"/>
    </source>
</evidence>
<keyword evidence="1" id="KW-0723">Serine/threonine-protein kinase</keyword>
<dbReference type="HOGENOM" id="CLU_000288_63_26_1"/>
<dbReference type="AlphaFoldDB" id="S4REP5"/>
<protein>
    <recommendedName>
        <fullName evidence="9">Protein kinase domain-containing protein</fullName>
    </recommendedName>
</protein>
<evidence type="ECO:0000313" key="8">
    <source>
        <dbReference type="Ensembl" id="ENSPMAP00000003677.1"/>
    </source>
</evidence>
<evidence type="ECO:0000259" key="7">
    <source>
        <dbReference type="PROSITE" id="PS51285"/>
    </source>
</evidence>
<dbReference type="Pfam" id="PF00069">
    <property type="entry name" value="Pkinase"/>
    <property type="match status" value="1"/>
</dbReference>
<organism evidence="8">
    <name type="scientific">Petromyzon marinus</name>
    <name type="common">Sea lamprey</name>
    <dbReference type="NCBI Taxonomy" id="7757"/>
    <lineage>
        <taxon>Eukaryota</taxon>
        <taxon>Metazoa</taxon>
        <taxon>Chordata</taxon>
        <taxon>Craniata</taxon>
        <taxon>Vertebrata</taxon>
        <taxon>Cyclostomata</taxon>
        <taxon>Hyperoartia</taxon>
        <taxon>Petromyzontiformes</taxon>
        <taxon>Petromyzontidae</taxon>
        <taxon>Petromyzon</taxon>
    </lineage>
</organism>
<dbReference type="OMA" id="RVHTPHY"/>
<keyword evidence="2" id="KW-0808">Transferase</keyword>
<reference evidence="8" key="1">
    <citation type="submission" date="2025-08" db="UniProtKB">
        <authorList>
            <consortium name="Ensembl"/>
        </authorList>
    </citation>
    <scope>IDENTIFICATION</scope>
</reference>
<sequence length="110" mass="13029">QILLGHPYGRSVDWWALGVLLYEMLVGQSPFYGTDEEQLFEAIRVHTPHYPRWLSEPSRDILTQFERDHSKRLGVVGSIRMHVFFKTIDWQALEMRQIIPPFRPKVVRPN</sequence>
<dbReference type="STRING" id="7757.ENSPMAP00000003677"/>
<keyword evidence="3" id="KW-0547">Nucleotide-binding</keyword>
<evidence type="ECO:0008006" key="9">
    <source>
        <dbReference type="Google" id="ProtNLM"/>
    </source>
</evidence>
<dbReference type="Gene3D" id="1.10.510.10">
    <property type="entry name" value="Transferase(Phosphotransferase) domain 1"/>
    <property type="match status" value="1"/>
</dbReference>
<dbReference type="PROSITE" id="PS51285">
    <property type="entry name" value="AGC_KINASE_CTER"/>
    <property type="match status" value="1"/>
</dbReference>
<dbReference type="Ensembl" id="ENSPMAT00000003693.1">
    <property type="protein sequence ID" value="ENSPMAP00000003677.1"/>
    <property type="gene ID" value="ENSPMAG00000003379.1"/>
</dbReference>
<accession>S4REP5</accession>
<evidence type="ECO:0000256" key="5">
    <source>
        <dbReference type="ARBA" id="ARBA00022840"/>
    </source>
</evidence>
<evidence type="ECO:0000256" key="1">
    <source>
        <dbReference type="ARBA" id="ARBA00022527"/>
    </source>
</evidence>
<keyword evidence="4" id="KW-0418">Kinase</keyword>
<dbReference type="PANTHER" id="PTHR24351">
    <property type="entry name" value="RIBOSOMAL PROTEIN S6 KINASE"/>
    <property type="match status" value="1"/>
</dbReference>
<dbReference type="GeneTree" id="ENSGT00940000155327"/>
<dbReference type="InterPro" id="IPR011009">
    <property type="entry name" value="Kinase-like_dom_sf"/>
</dbReference>
<reference evidence="8" key="2">
    <citation type="submission" date="2025-09" db="UniProtKB">
        <authorList>
            <consortium name="Ensembl"/>
        </authorList>
    </citation>
    <scope>IDENTIFICATION</scope>
</reference>
<evidence type="ECO:0000256" key="3">
    <source>
        <dbReference type="ARBA" id="ARBA00022741"/>
    </source>
</evidence>
<dbReference type="SUPFAM" id="SSF56112">
    <property type="entry name" value="Protein kinase-like (PK-like)"/>
    <property type="match status" value="1"/>
</dbReference>
<feature type="domain" description="Protein kinase" evidence="6">
    <location>
        <begin position="1"/>
        <end position="85"/>
    </location>
</feature>
<dbReference type="InterPro" id="IPR000961">
    <property type="entry name" value="AGC-kinase_C"/>
</dbReference>